<dbReference type="InterPro" id="IPR030395">
    <property type="entry name" value="GP_PDE_dom"/>
</dbReference>
<dbReference type="Proteomes" id="UP000198701">
    <property type="component" value="Unassembled WGS sequence"/>
</dbReference>
<dbReference type="PANTHER" id="PTHR43805:SF1">
    <property type="entry name" value="GP-PDE DOMAIN-CONTAINING PROTEIN"/>
    <property type="match status" value="1"/>
</dbReference>
<dbReference type="GO" id="GO:0008081">
    <property type="term" value="F:phosphoric diester hydrolase activity"/>
    <property type="evidence" value="ECO:0007669"/>
    <property type="project" value="InterPro"/>
</dbReference>
<protein>
    <submittedName>
        <fullName evidence="1">Glycerophosphoryl diester phosphodiesterase</fullName>
    </submittedName>
</protein>
<accession>A0A1G8ZHE1</accession>
<dbReference type="InterPro" id="IPR017946">
    <property type="entry name" value="PLC-like_Pdiesterase_TIM-brl"/>
</dbReference>
<dbReference type="Gene3D" id="3.20.20.190">
    <property type="entry name" value="Phosphatidylinositol (PI) phosphodiesterase"/>
    <property type="match status" value="1"/>
</dbReference>
<organism evidence="1 2">
    <name type="scientific">Cryobacterium psychrotolerans</name>
    <dbReference type="NCBI Taxonomy" id="386301"/>
    <lineage>
        <taxon>Bacteria</taxon>
        <taxon>Bacillati</taxon>
        <taxon>Actinomycetota</taxon>
        <taxon>Actinomycetes</taxon>
        <taxon>Micrococcales</taxon>
        <taxon>Microbacteriaceae</taxon>
        <taxon>Cryobacterium</taxon>
    </lineage>
</organism>
<dbReference type="EMBL" id="FNFU01000003">
    <property type="protein sequence ID" value="SDK14536.1"/>
    <property type="molecule type" value="Genomic_DNA"/>
</dbReference>
<dbReference type="AlphaFoldDB" id="A0A1G8ZHE1"/>
<dbReference type="GO" id="GO:0006629">
    <property type="term" value="P:lipid metabolic process"/>
    <property type="evidence" value="ECO:0007669"/>
    <property type="project" value="InterPro"/>
</dbReference>
<dbReference type="SUPFAM" id="SSF51695">
    <property type="entry name" value="PLC-like phosphodiesterases"/>
    <property type="match status" value="1"/>
</dbReference>
<dbReference type="OrthoDB" id="5241788at2"/>
<proteinExistence type="predicted"/>
<gene>
    <name evidence="1" type="ORF">SAMN05216282_103101</name>
</gene>
<keyword evidence="2" id="KW-1185">Reference proteome</keyword>
<evidence type="ECO:0000313" key="1">
    <source>
        <dbReference type="EMBL" id="SDK14536.1"/>
    </source>
</evidence>
<dbReference type="RefSeq" id="WP_092321877.1">
    <property type="nucleotide sequence ID" value="NZ_FNFU01000003.1"/>
</dbReference>
<sequence>MPAEQASQFLLPPVPRVFAHRGLSLEAPENTLLAFLKALSSGATHLETDVHVSLDGVAVLSHDPDLARVAGSTARVDQLTMAELSRVDLGAGQSFVSLSEALSAFPEARFNIDVKVAGAVEPTAGAIRDARASARVLITSFSESRRRSVVGLLPGVATSASPSVLIKALLSSRIGLTWSARRVLRGFAAVQVPERYGRVRVVTPRFIRVMHAADVEVHVWTVNDPAAMSRLLDLGVDGIVTDRCDLAVAVIAARA</sequence>
<dbReference type="Pfam" id="PF03009">
    <property type="entry name" value="GDPD"/>
    <property type="match status" value="1"/>
</dbReference>
<evidence type="ECO:0000313" key="2">
    <source>
        <dbReference type="Proteomes" id="UP000198701"/>
    </source>
</evidence>
<dbReference type="CDD" id="cd08561">
    <property type="entry name" value="GDPD_cytoplasmic_ScUgpQ2_like"/>
    <property type="match status" value="1"/>
</dbReference>
<dbReference type="PANTHER" id="PTHR43805">
    <property type="entry name" value="GLYCEROPHOSPHORYL DIESTER PHOSPHODIESTERASE"/>
    <property type="match status" value="1"/>
</dbReference>
<dbReference type="STRING" id="386301.SAMN05216282_103101"/>
<name>A0A1G8ZHE1_9MICO</name>
<dbReference type="PROSITE" id="PS51704">
    <property type="entry name" value="GP_PDE"/>
    <property type="match status" value="1"/>
</dbReference>
<reference evidence="1 2" key="1">
    <citation type="submission" date="2016-10" db="EMBL/GenBank/DDBJ databases">
        <authorList>
            <person name="de Groot N.N."/>
        </authorList>
    </citation>
    <scope>NUCLEOTIDE SEQUENCE [LARGE SCALE GENOMIC DNA]</scope>
    <source>
        <strain evidence="1 2">CGMCC 1.5382</strain>
    </source>
</reference>